<proteinExistence type="predicted"/>
<dbReference type="SUPFAM" id="SSF75553">
    <property type="entry name" value="Smc hinge domain"/>
    <property type="match status" value="1"/>
</dbReference>
<dbReference type="InterPro" id="IPR012341">
    <property type="entry name" value="6hp_glycosidase-like_sf"/>
</dbReference>
<sequence length="1564" mass="171715">MSALASLCPHRPGFHPALSGRRDSSGQFLTRHTACYPASLCADLASILVPFLSRDNRVVPFLQWELDLLPDRSPWPIPTSRVEDGAGSVSSASWAVPSDPNCFASLRKLWTSRILSGDFLAKFRANIASGSKNPPISEPALAPFLSDLRSCLCLSDADFQSLLCVPPGQPFRLFLLKALLTVAKDPDTEFVGGFPWAWTNPCRHVRLSFPRRQVPGGLSALKRQYSRSAVGKLGLVKAPDRDPRLVVDSSVSGVTAHTHLPNKSANPTITGLRRCLPSRPSLERLFALILDVSKAHRRILIRSSDRGLLCFFHRRKLYQCLTLNFGARASGYYWARVAGLLSRLLHRLLFVRHALLIYVDDLISLFSGPSAPVWAALMGILLLLLRVPMSWHKAPKLVRLRDLLAVVIRSDPVPLHLLRKLTGKLLWVCSLFRPFRPSLGPLYRDQGLPPLVHVAVSPDLWASFRSALSADLCLQREVGLSSCPKGCALVSVGRLKPANLSQVPLAFCGERRTWISVRMPPDCDRKLSSESREVLRMWQSCLSGDASSFALAFAPLLSCDAFADACADSRSAGIGGYVRLVSGRCVWFRRTFSASELSSLFSWFDLALLWCVALLVPAGHPPIHFVSRCDNAPSDSASWKGISTARGLCSLLRVYFAWQRHFCVSTYIDHVPGFRNKVADGLSRSALPSDLGLNASDEELSKGIGEARREAEAIEADREAAQQKLVDADQDRLEASQATEDADLLSATANCCWSPVDPNPENLPWCFFSDRKVQSCKIGADPQTPFSDAELQEVVKYFEANLDAEGTGEVMASPDHATGPGGDYYFSWARDGALSMNAYLQSKGSLQEIEAKMDAWISWLEQSQNQPDPNNINILVEPKYTGGWCRPQNDGPGLRSITALAYAELKPSMGSRVWALVKQNLDWVVENYDSETCDLWKEVRSPDFWNRYTMRKALKQGAAFAKSVGTRAGLPSTDSGGSERPDTAVIEVFNVGDMEDGVFALLNKEVVATLSELSQLFCRSYAINQQAASKGLPGATAMTAAAAAHTPPAAEVKALREPTPQNLLEAGDALLLLMVKHLTNGMHMNEQIDRNTGELKSAKDLTWNYSNILKAMAARRAAADLLPRTMTMERLLASARSELEQLSPEQSQIEEEEDEPLIDVDNGTISTELSTRAELDDQRRIRLEGQASELRKKLEGLEAVEGLLTDQLWKGLLDHEVLARMKELPLSPEQMEQFRQAQEAALDGFGRVEYREGLNVEFGDSPVRLQARELEGELRALAKRRAAADRGRREAAAMHGGGSQGVGAVRSSRAWEPGNVWGDTRHESSAAEAAQKKGEVQEIQDITATERQIEMERRLNGHLDAVVTQTVDGARSCVQHLKDGMMAPLTFLPLDNLKSMVMDRRLHEALQGRMKLRPAKALSCISFESPLSRAFDFLLSDVVIADSLDDGREFAQPACLRMTSLAFASEAALLAIALQVFGVLKELGLKCRTPSGSSTIDECPTHPDIRPAASITEPPAPLQGGDTQRGGDLSGFMNDQKELVCGDSCKRIPILSQSPSPAHAAARE</sequence>
<dbReference type="EMBL" id="LSRX01000642">
    <property type="protein sequence ID" value="OLP91942.1"/>
    <property type="molecule type" value="Genomic_DNA"/>
</dbReference>
<evidence type="ECO:0000313" key="4">
    <source>
        <dbReference type="EMBL" id="OLP91942.1"/>
    </source>
</evidence>
<name>A0A1Q9D9R2_SYMMI</name>
<dbReference type="GO" id="GO:0051276">
    <property type="term" value="P:chromosome organization"/>
    <property type="evidence" value="ECO:0007669"/>
    <property type="project" value="InterPro"/>
</dbReference>
<dbReference type="OrthoDB" id="6123450at2759"/>
<dbReference type="Gene3D" id="1.20.1060.20">
    <property type="match status" value="1"/>
</dbReference>
<dbReference type="InterPro" id="IPR010935">
    <property type="entry name" value="SMC_hinge"/>
</dbReference>
<dbReference type="GO" id="GO:0004553">
    <property type="term" value="F:hydrolase activity, hydrolyzing O-glycosyl compounds"/>
    <property type="evidence" value="ECO:0007669"/>
    <property type="project" value="TreeGrafter"/>
</dbReference>
<evidence type="ECO:0000259" key="3">
    <source>
        <dbReference type="SMART" id="SM00968"/>
    </source>
</evidence>
<keyword evidence="1" id="KW-0175">Coiled coil</keyword>
<dbReference type="Gene3D" id="1.50.10.10">
    <property type="match status" value="2"/>
</dbReference>
<dbReference type="Pfam" id="PF00723">
    <property type="entry name" value="Glyco_hydro_15"/>
    <property type="match status" value="2"/>
</dbReference>
<protein>
    <submittedName>
        <fullName evidence="4">Glucoamylase 1</fullName>
    </submittedName>
</protein>
<organism evidence="4 5">
    <name type="scientific">Symbiodinium microadriaticum</name>
    <name type="common">Dinoflagellate</name>
    <name type="synonym">Zooxanthella microadriatica</name>
    <dbReference type="NCBI Taxonomy" id="2951"/>
    <lineage>
        <taxon>Eukaryota</taxon>
        <taxon>Sar</taxon>
        <taxon>Alveolata</taxon>
        <taxon>Dinophyceae</taxon>
        <taxon>Suessiales</taxon>
        <taxon>Symbiodiniaceae</taxon>
        <taxon>Symbiodinium</taxon>
    </lineage>
</organism>
<evidence type="ECO:0000256" key="2">
    <source>
        <dbReference type="SAM" id="MobiDB-lite"/>
    </source>
</evidence>
<feature type="region of interest" description="Disordered" evidence="2">
    <location>
        <begin position="1491"/>
        <end position="1534"/>
    </location>
</feature>
<evidence type="ECO:0000256" key="1">
    <source>
        <dbReference type="SAM" id="Coils"/>
    </source>
</evidence>
<comment type="caution">
    <text evidence="4">The sequence shown here is derived from an EMBL/GenBank/DDBJ whole genome shotgun (WGS) entry which is preliminary data.</text>
</comment>
<dbReference type="Gene3D" id="3.30.70.1620">
    <property type="match status" value="1"/>
</dbReference>
<reference evidence="4 5" key="1">
    <citation type="submission" date="2016-02" db="EMBL/GenBank/DDBJ databases">
        <title>Genome analysis of coral dinoflagellate symbionts highlights evolutionary adaptations to a symbiotic lifestyle.</title>
        <authorList>
            <person name="Aranda M."/>
            <person name="Li Y."/>
            <person name="Liew Y.J."/>
            <person name="Baumgarten S."/>
            <person name="Simakov O."/>
            <person name="Wilson M."/>
            <person name="Piel J."/>
            <person name="Ashoor H."/>
            <person name="Bougouffa S."/>
            <person name="Bajic V.B."/>
            <person name="Ryu T."/>
            <person name="Ravasi T."/>
            <person name="Bayer T."/>
            <person name="Micklem G."/>
            <person name="Kim H."/>
            <person name="Bhak J."/>
            <person name="Lajeunesse T.C."/>
            <person name="Voolstra C.R."/>
        </authorList>
    </citation>
    <scope>NUCLEOTIDE SEQUENCE [LARGE SCALE GENOMIC DNA]</scope>
    <source>
        <strain evidence="4 5">CCMP2467</strain>
    </source>
</reference>
<dbReference type="GO" id="GO:0005524">
    <property type="term" value="F:ATP binding"/>
    <property type="evidence" value="ECO:0007669"/>
    <property type="project" value="InterPro"/>
</dbReference>
<evidence type="ECO:0000313" key="5">
    <source>
        <dbReference type="Proteomes" id="UP000186817"/>
    </source>
</evidence>
<dbReference type="Proteomes" id="UP000186817">
    <property type="component" value="Unassembled WGS sequence"/>
</dbReference>
<dbReference type="SUPFAM" id="SSF48208">
    <property type="entry name" value="Six-hairpin glycosidases"/>
    <property type="match status" value="1"/>
</dbReference>
<dbReference type="InterPro" id="IPR008928">
    <property type="entry name" value="6-hairpin_glycosidase_sf"/>
</dbReference>
<dbReference type="PANTHER" id="PTHR31616:SF9">
    <property type="entry name" value="GLUCOAMYLASE, INTRACELLULAR SPORULATION-SPECIFIC"/>
    <property type="match status" value="1"/>
</dbReference>
<gene>
    <name evidence="4" type="ORF">AK812_SmicGene26309</name>
</gene>
<dbReference type="InterPro" id="IPR036277">
    <property type="entry name" value="SMC_hinge_sf"/>
</dbReference>
<dbReference type="GO" id="GO:0005694">
    <property type="term" value="C:chromosome"/>
    <property type="evidence" value="ECO:0007669"/>
    <property type="project" value="InterPro"/>
</dbReference>
<dbReference type="SMART" id="SM00968">
    <property type="entry name" value="SMC_hinge"/>
    <property type="match status" value="1"/>
</dbReference>
<dbReference type="InterPro" id="IPR011613">
    <property type="entry name" value="GH15-like"/>
</dbReference>
<dbReference type="Pfam" id="PF06470">
    <property type="entry name" value="SMC_hinge"/>
    <property type="match status" value="1"/>
</dbReference>
<dbReference type="GO" id="GO:0005975">
    <property type="term" value="P:carbohydrate metabolic process"/>
    <property type="evidence" value="ECO:0007669"/>
    <property type="project" value="InterPro"/>
</dbReference>
<feature type="domain" description="SMC hinge" evidence="3">
    <location>
        <begin position="1333"/>
        <end position="1451"/>
    </location>
</feature>
<dbReference type="PANTHER" id="PTHR31616">
    <property type="entry name" value="TREHALASE"/>
    <property type="match status" value="1"/>
</dbReference>
<accession>A0A1Q9D9R2</accession>
<keyword evidence="5" id="KW-1185">Reference proteome</keyword>
<feature type="coiled-coil region" evidence="1">
    <location>
        <begin position="704"/>
        <end position="731"/>
    </location>
</feature>